<evidence type="ECO:0000313" key="1">
    <source>
        <dbReference type="EMBL" id="GEU71987.1"/>
    </source>
</evidence>
<gene>
    <name evidence="1" type="ORF">Tci_043965</name>
</gene>
<comment type="caution">
    <text evidence="1">The sequence shown here is derived from an EMBL/GenBank/DDBJ whole genome shotgun (WGS) entry which is preliminary data.</text>
</comment>
<organism evidence="1">
    <name type="scientific">Tanacetum cinerariifolium</name>
    <name type="common">Dalmatian daisy</name>
    <name type="synonym">Chrysanthemum cinerariifolium</name>
    <dbReference type="NCBI Taxonomy" id="118510"/>
    <lineage>
        <taxon>Eukaryota</taxon>
        <taxon>Viridiplantae</taxon>
        <taxon>Streptophyta</taxon>
        <taxon>Embryophyta</taxon>
        <taxon>Tracheophyta</taxon>
        <taxon>Spermatophyta</taxon>
        <taxon>Magnoliopsida</taxon>
        <taxon>eudicotyledons</taxon>
        <taxon>Gunneridae</taxon>
        <taxon>Pentapetalae</taxon>
        <taxon>asterids</taxon>
        <taxon>campanulids</taxon>
        <taxon>Asterales</taxon>
        <taxon>Asteraceae</taxon>
        <taxon>Asteroideae</taxon>
        <taxon>Anthemideae</taxon>
        <taxon>Anthemidinae</taxon>
        <taxon>Tanacetum</taxon>
    </lineage>
</organism>
<dbReference type="EMBL" id="BKCJ010006406">
    <property type="protein sequence ID" value="GEU71987.1"/>
    <property type="molecule type" value="Genomic_DNA"/>
</dbReference>
<dbReference type="AlphaFoldDB" id="A0A6L2MFA5"/>
<reference evidence="1" key="1">
    <citation type="journal article" date="2019" name="Sci. Rep.">
        <title>Draft genome of Tanacetum cinerariifolium, the natural source of mosquito coil.</title>
        <authorList>
            <person name="Yamashiro T."/>
            <person name="Shiraishi A."/>
            <person name="Satake H."/>
            <person name="Nakayama K."/>
        </authorList>
    </citation>
    <scope>NUCLEOTIDE SEQUENCE</scope>
</reference>
<protein>
    <submittedName>
        <fullName evidence="1">Uncharacterized protein</fullName>
    </submittedName>
</protein>
<proteinExistence type="predicted"/>
<sequence>MIWICRKGETRICDQVAVPPIATLLITLEPIVWKVQQKLMSIVTLERRWSKEVYECKRLAYYKKRSESLNTCSVVGKYVEHSVLLAHTFFLVDLLETAMKSKPIMYMAQD</sequence>
<name>A0A6L2MFA5_TANCI</name>
<accession>A0A6L2MFA5</accession>